<dbReference type="Gene3D" id="3.20.20.410">
    <property type="entry name" value="Protein of unknown function UPF0759"/>
    <property type="match status" value="1"/>
</dbReference>
<evidence type="ECO:0000313" key="1">
    <source>
        <dbReference type="EMBL" id="SMH70394.1"/>
    </source>
</evidence>
<reference evidence="2" key="1">
    <citation type="submission" date="2017-03" db="EMBL/GenBank/DDBJ databases">
        <authorList>
            <person name="Herbold C."/>
        </authorList>
    </citation>
    <scope>NUCLEOTIDE SEQUENCE [LARGE SCALE GENOMIC DNA]</scope>
</reference>
<dbReference type="Pfam" id="PF01904">
    <property type="entry name" value="DUF72"/>
    <property type="match status" value="1"/>
</dbReference>
<gene>
    <name evidence="1" type="ORF">NCS_10201</name>
</gene>
<dbReference type="RefSeq" id="WP_157926545.1">
    <property type="nucleotide sequence ID" value="NZ_LT841358.1"/>
</dbReference>
<sequence>MDIQIGCTGWSYQGWIGSFYPKAVASSDYLKYYSKTFGITEINSTFYNIPSQSTTKKWFSETPDDFIFTAKMPKQITHDARLKPGPILDQFLNTIRNLDHKMKILVIQLPPSLSFAEARINLEKMLKHLPNGYRYAVEGRHHSWFTDESYKFLSGNNVCLVWNEVQGVINPCNVTTDFVYVRLIGDRTIPERLFGTIQKDRVTSIKKWAEKLDDVKNKISFAVIMANNHFEGFSPVTANKLRLAMGLDEITWYGKNQEKLF</sequence>
<dbReference type="InterPro" id="IPR002763">
    <property type="entry name" value="DUF72"/>
</dbReference>
<dbReference type="EMBL" id="LT841358">
    <property type="protein sequence ID" value="SMH70394.1"/>
    <property type="molecule type" value="Genomic_DNA"/>
</dbReference>
<dbReference type="PANTHER" id="PTHR30348:SF4">
    <property type="entry name" value="DUF72 DOMAIN-CONTAINING PROTEIN"/>
    <property type="match status" value="1"/>
</dbReference>
<organism evidence="1 2">
    <name type="scientific">Candidatus Nitrosotalea okcheonensis</name>
    <dbReference type="NCBI Taxonomy" id="1903276"/>
    <lineage>
        <taxon>Archaea</taxon>
        <taxon>Nitrososphaerota</taxon>
        <taxon>Nitrososphaeria</taxon>
        <taxon>Nitrosotaleales</taxon>
        <taxon>Nitrosotaleaceae</taxon>
        <taxon>Nitrosotalea</taxon>
    </lineage>
</organism>
<protein>
    <recommendedName>
        <fullName evidence="3">DUF72 domain-containing protein</fullName>
    </recommendedName>
</protein>
<accession>A0A2H1FCA1</accession>
<dbReference type="PANTHER" id="PTHR30348">
    <property type="entry name" value="UNCHARACTERIZED PROTEIN YECE"/>
    <property type="match status" value="1"/>
</dbReference>
<keyword evidence="2" id="KW-1185">Reference proteome</keyword>
<dbReference type="OrthoDB" id="35747at2157"/>
<name>A0A2H1FCA1_9ARCH</name>
<dbReference type="InterPro" id="IPR036520">
    <property type="entry name" value="UPF0759_sf"/>
</dbReference>
<proteinExistence type="predicted"/>
<dbReference type="Proteomes" id="UP000230607">
    <property type="component" value="Chromosome 1"/>
</dbReference>
<dbReference type="AlphaFoldDB" id="A0A2H1FCA1"/>
<evidence type="ECO:0008006" key="3">
    <source>
        <dbReference type="Google" id="ProtNLM"/>
    </source>
</evidence>
<dbReference type="SUPFAM" id="SSF117396">
    <property type="entry name" value="TM1631-like"/>
    <property type="match status" value="1"/>
</dbReference>
<evidence type="ECO:0000313" key="2">
    <source>
        <dbReference type="Proteomes" id="UP000230607"/>
    </source>
</evidence>